<protein>
    <submittedName>
        <fullName evidence="2">Uncharacterized protein</fullName>
    </submittedName>
</protein>
<feature type="transmembrane region" description="Helical" evidence="1">
    <location>
        <begin position="60"/>
        <end position="78"/>
    </location>
</feature>
<evidence type="ECO:0000313" key="3">
    <source>
        <dbReference type="Proteomes" id="UP000595897"/>
    </source>
</evidence>
<keyword evidence="1" id="KW-1133">Transmembrane helix</keyword>
<feature type="transmembrane region" description="Helical" evidence="1">
    <location>
        <begin position="224"/>
        <end position="247"/>
    </location>
</feature>
<feature type="transmembrane region" description="Helical" evidence="1">
    <location>
        <begin position="504"/>
        <end position="526"/>
    </location>
</feature>
<evidence type="ECO:0000256" key="1">
    <source>
        <dbReference type="SAM" id="Phobius"/>
    </source>
</evidence>
<keyword evidence="1" id="KW-0472">Membrane</keyword>
<organism evidence="2 3">
    <name type="scientific">Anaeromicropila herbilytica</name>
    <dbReference type="NCBI Taxonomy" id="2785025"/>
    <lineage>
        <taxon>Bacteria</taxon>
        <taxon>Bacillati</taxon>
        <taxon>Bacillota</taxon>
        <taxon>Clostridia</taxon>
        <taxon>Lachnospirales</taxon>
        <taxon>Lachnospiraceae</taxon>
        <taxon>Anaeromicropila</taxon>
    </lineage>
</organism>
<feature type="transmembrane region" description="Helical" evidence="1">
    <location>
        <begin position="477"/>
        <end position="498"/>
    </location>
</feature>
<dbReference type="RefSeq" id="WP_271715006.1">
    <property type="nucleotide sequence ID" value="NZ_AP024169.1"/>
</dbReference>
<feature type="transmembrane region" description="Helical" evidence="1">
    <location>
        <begin position="199"/>
        <end position="218"/>
    </location>
</feature>
<feature type="transmembrane region" description="Helical" evidence="1">
    <location>
        <begin position="324"/>
        <end position="343"/>
    </location>
</feature>
<keyword evidence="3" id="KW-1185">Reference proteome</keyword>
<reference evidence="2 3" key="1">
    <citation type="submission" date="2020-11" db="EMBL/GenBank/DDBJ databases">
        <title>Draft genome sequencing of a Lachnospiraceae strain isolated from anoxic soil subjected to BSD treatment.</title>
        <authorList>
            <person name="Uek A."/>
            <person name="Tonouchi A."/>
        </authorList>
    </citation>
    <scope>NUCLEOTIDE SEQUENCE [LARGE SCALE GENOMIC DNA]</scope>
    <source>
        <strain evidence="2 3">TB5</strain>
    </source>
</reference>
<dbReference type="SUPFAM" id="SSF81665">
    <property type="entry name" value="Calcium ATPase, transmembrane domain M"/>
    <property type="match status" value="1"/>
</dbReference>
<feature type="transmembrane region" description="Helical" evidence="1">
    <location>
        <begin position="413"/>
        <end position="437"/>
    </location>
</feature>
<feature type="transmembrane region" description="Helical" evidence="1">
    <location>
        <begin position="90"/>
        <end position="111"/>
    </location>
</feature>
<feature type="transmembrane region" description="Helical" evidence="1">
    <location>
        <begin position="443"/>
        <end position="465"/>
    </location>
</feature>
<proteinExistence type="predicted"/>
<keyword evidence="1" id="KW-0812">Transmembrane</keyword>
<sequence>MNETFRLANEMSASMSLNAIVCYMKKIPLIGKAFKNVSYEHIGLKHNLSVIAVIIRALKVLFGTLLSAVIVVGIPLFIYSNYTISDRRAIYLHVIIVLYFLFGGIINADILSPSRDKFIFIKVMKMNARDYILSNFLWLQFLKTISEMIVFLIIGAILKIDVPLTVVMVLSMNLFRCFGEMVHIMYYEKFGKLLSKSYAIFYGFAIALLALAIVPIVMKTMIQYNAISLYVIFIIFAILGLVGYRYLYRYDHYVITLNEVNRLSELSINVNKVKKDASFADVKINTKKFNQEELRSNEFSGKRGYDYLNAIFFKRHRRIVLQPVLFEVAVVAVALIGGIVASFMVKDFHKEYTDLITRSFTVFIFIMYAISSAGKMTKAMFYNCDISLLRYGFYKKEKAVLTTFSLRLNKLAFYNLIPAVSIGISLVIIGLFCEVGIRQTLPIAIFIVILSLFFTIHHLFLYYILQPYTTELEVKNPLFTIINGVTYFLSYICLQIHVAPVWLLSAALGATVVYIIVALVLVYLYASKTFVVK</sequence>
<dbReference type="Proteomes" id="UP000595897">
    <property type="component" value="Chromosome"/>
</dbReference>
<accession>A0A7R7EJ48</accession>
<feature type="transmembrane region" description="Helical" evidence="1">
    <location>
        <begin position="355"/>
        <end position="373"/>
    </location>
</feature>
<evidence type="ECO:0000313" key="2">
    <source>
        <dbReference type="EMBL" id="BCN29742.1"/>
    </source>
</evidence>
<feature type="transmembrane region" description="Helical" evidence="1">
    <location>
        <begin position="132"/>
        <end position="158"/>
    </location>
</feature>
<dbReference type="AlphaFoldDB" id="A0A7R7EJ48"/>
<feature type="transmembrane region" description="Helical" evidence="1">
    <location>
        <begin position="164"/>
        <end position="187"/>
    </location>
</feature>
<gene>
    <name evidence="2" type="ORF">bsdtb5_10370</name>
</gene>
<dbReference type="KEGG" id="ahb:bsdtb5_10370"/>
<dbReference type="InterPro" id="IPR023298">
    <property type="entry name" value="ATPase_P-typ_TM_dom_sf"/>
</dbReference>
<dbReference type="EMBL" id="AP024169">
    <property type="protein sequence ID" value="BCN29742.1"/>
    <property type="molecule type" value="Genomic_DNA"/>
</dbReference>
<name>A0A7R7EJ48_9FIRM</name>